<evidence type="ECO:0000313" key="2">
    <source>
        <dbReference type="EMBL" id="AUT64936.1"/>
    </source>
</evidence>
<evidence type="ECO:0000313" key="3">
    <source>
        <dbReference type="Proteomes" id="UP000243502"/>
    </source>
</evidence>
<gene>
    <name evidence="2" type="ORF">C2L65_35605</name>
</gene>
<dbReference type="CDD" id="cd02947">
    <property type="entry name" value="TRX_family"/>
    <property type="match status" value="1"/>
</dbReference>
<dbReference type="AlphaFoldDB" id="A0A2I8EZA6"/>
<dbReference type="InterPro" id="IPR013766">
    <property type="entry name" value="Thioredoxin_domain"/>
</dbReference>
<feature type="domain" description="Thioredoxin" evidence="1">
    <location>
        <begin position="15"/>
        <end position="99"/>
    </location>
</feature>
<dbReference type="OrthoDB" id="8521206at2"/>
<dbReference type="SUPFAM" id="SSF52833">
    <property type="entry name" value="Thioredoxin-like"/>
    <property type="match status" value="1"/>
</dbReference>
<dbReference type="RefSeq" id="WP_042309638.1">
    <property type="nucleotide sequence ID" value="NZ_CP026113.1"/>
</dbReference>
<dbReference type="Pfam" id="PF00085">
    <property type="entry name" value="Thioredoxin"/>
    <property type="match status" value="1"/>
</dbReference>
<dbReference type="KEGG" id="pter:C2L65_35605"/>
<dbReference type="Gene3D" id="3.40.30.10">
    <property type="entry name" value="Glutaredoxin"/>
    <property type="match status" value="1"/>
</dbReference>
<sequence>MPALNPATDSEKIAARLKTPDAVFVACLCADWCGTCREFREGFDRLAEVHPNMCFVWLDVEDHADRFDDLDVENFPTMLIQDSEATRFFGTVLPQASIVERMLTEISTLPDVANAPLLRLALATDQSAGIGV</sequence>
<dbReference type="InterPro" id="IPR036249">
    <property type="entry name" value="Thioredoxin-like_sf"/>
</dbReference>
<organism evidence="2 3">
    <name type="scientific">Paraburkholderia terrae</name>
    <dbReference type="NCBI Taxonomy" id="311230"/>
    <lineage>
        <taxon>Bacteria</taxon>
        <taxon>Pseudomonadati</taxon>
        <taxon>Pseudomonadota</taxon>
        <taxon>Betaproteobacteria</taxon>
        <taxon>Burkholderiales</taxon>
        <taxon>Burkholderiaceae</taxon>
        <taxon>Paraburkholderia</taxon>
    </lineage>
</organism>
<reference evidence="2 3" key="1">
    <citation type="submission" date="2018-01" db="EMBL/GenBank/DDBJ databases">
        <title>Species boundaries and ecological features among Paraburkholderia terrae DSMZ17804T, P. hospita DSMZ17164T and P. caribensis DSMZ13236T.</title>
        <authorList>
            <person name="Pratama A.A."/>
        </authorList>
    </citation>
    <scope>NUCLEOTIDE SEQUENCE [LARGE SCALE GENOMIC DNA]</scope>
    <source>
        <strain evidence="2 3">DSM 17804</strain>
    </source>
</reference>
<dbReference type="Proteomes" id="UP000243502">
    <property type="component" value="Chromosome 3"/>
</dbReference>
<evidence type="ECO:0000259" key="1">
    <source>
        <dbReference type="Pfam" id="PF00085"/>
    </source>
</evidence>
<proteinExistence type="predicted"/>
<name>A0A2I8EZA6_9BURK</name>
<accession>A0A2I8EZA6</accession>
<protein>
    <submittedName>
        <fullName evidence="2">Thioredoxin</fullName>
    </submittedName>
</protein>
<dbReference type="EMBL" id="CP026113">
    <property type="protein sequence ID" value="AUT64936.1"/>
    <property type="molecule type" value="Genomic_DNA"/>
</dbReference>